<gene>
    <name evidence="4" type="primary">LOC129326701</name>
</gene>
<keyword evidence="3" id="KW-1185">Reference proteome</keyword>
<evidence type="ECO:0000313" key="3">
    <source>
        <dbReference type="Proteomes" id="UP001190640"/>
    </source>
</evidence>
<dbReference type="Proteomes" id="UP001190640">
    <property type="component" value="Chromosome 1"/>
</dbReference>
<feature type="coiled-coil region" evidence="1">
    <location>
        <begin position="235"/>
        <end position="319"/>
    </location>
</feature>
<evidence type="ECO:0000313" key="4">
    <source>
        <dbReference type="RefSeq" id="XP_054831015.1"/>
    </source>
</evidence>
<dbReference type="PANTHER" id="PTHR34488">
    <property type="entry name" value="SI:CH211-245H14.1-RELATED"/>
    <property type="match status" value="1"/>
</dbReference>
<organism evidence="3 4">
    <name type="scientific">Eublepharis macularius</name>
    <name type="common">Leopard gecko</name>
    <name type="synonym">Cyrtodactylus macularius</name>
    <dbReference type="NCBI Taxonomy" id="481883"/>
    <lineage>
        <taxon>Eukaryota</taxon>
        <taxon>Metazoa</taxon>
        <taxon>Chordata</taxon>
        <taxon>Craniata</taxon>
        <taxon>Vertebrata</taxon>
        <taxon>Euteleostomi</taxon>
        <taxon>Lepidosauria</taxon>
        <taxon>Squamata</taxon>
        <taxon>Bifurcata</taxon>
        <taxon>Gekkota</taxon>
        <taxon>Eublepharidae</taxon>
        <taxon>Eublepharinae</taxon>
        <taxon>Eublepharis</taxon>
    </lineage>
</organism>
<reference evidence="4" key="1">
    <citation type="submission" date="2025-08" db="UniProtKB">
        <authorList>
            <consortium name="RefSeq"/>
        </authorList>
    </citation>
    <scope>IDENTIFICATION</scope>
    <source>
        <tissue evidence="4">Blood</tissue>
    </source>
</reference>
<protein>
    <submittedName>
        <fullName evidence="4">Uncharacterized protein LOC129326701</fullName>
    </submittedName>
</protein>
<dbReference type="KEGG" id="emc:129326701"/>
<dbReference type="AlphaFoldDB" id="A0AA97J4Q3"/>
<feature type="region of interest" description="Disordered" evidence="2">
    <location>
        <begin position="151"/>
        <end position="186"/>
    </location>
</feature>
<dbReference type="RefSeq" id="XP_054831015.1">
    <property type="nucleotide sequence ID" value="XM_054975040.1"/>
</dbReference>
<accession>A0AA97J4Q3</accession>
<proteinExistence type="predicted"/>
<feature type="compositionally biased region" description="Low complexity" evidence="2">
    <location>
        <begin position="153"/>
        <end position="166"/>
    </location>
</feature>
<feature type="compositionally biased region" description="Polar residues" evidence="2">
    <location>
        <begin position="29"/>
        <end position="39"/>
    </location>
</feature>
<sequence length="475" mass="52307">MWGSHQPQPARAAPRGSALQQKDRRGDPQRSSLQDSPRSPVSYERSPQAVGVDLTADRRAGVGRREPPRQRSSETAGPSSDRRSAPQGQDPWASASPNSGSYLPGSERSETNRNQESALKGRQVPGAAKDPGAQAGHPPQRMISRLWSWNKDAGSSSKSGSQSGSASHKHLEQGKGEARTSLIPETHKALTTTNQLEAELEALRNSSHPQSLEFLQALERPFQIVTDLLAENQRLQTEALQVRSLQAEVKQLQQMLQKRQVSQRVPEHPLVAENQRLRQELQELKDSHGVLLSNLQAVLSSMEAENQELRQELQELQRGQVPKSETTADKMPVPQIIAFPVQVRVSGETRGYEKQFLGDVAKVLVGHKVSLQVKEYEEDSGHLLVLFLPIALRAGTDIDNALNGFKSMQKILLVVLHYKAKDKPFVADKAQVQHPALVATVHACYSIEDGFYHCQANEDAVASLAAAIVQLTRES</sequence>
<dbReference type="GeneID" id="129326701"/>
<keyword evidence="1" id="KW-0175">Coiled coil</keyword>
<feature type="compositionally biased region" description="Basic and acidic residues" evidence="2">
    <location>
        <begin position="169"/>
        <end position="178"/>
    </location>
</feature>
<dbReference type="PANTHER" id="PTHR34488:SF1">
    <property type="entry name" value="SI:CH211-245H14.1-RELATED"/>
    <property type="match status" value="1"/>
</dbReference>
<feature type="region of interest" description="Disordered" evidence="2">
    <location>
        <begin position="1"/>
        <end position="139"/>
    </location>
</feature>
<evidence type="ECO:0000256" key="2">
    <source>
        <dbReference type="SAM" id="MobiDB-lite"/>
    </source>
</evidence>
<evidence type="ECO:0000256" key="1">
    <source>
        <dbReference type="SAM" id="Coils"/>
    </source>
</evidence>
<feature type="compositionally biased region" description="Basic and acidic residues" evidence="2">
    <location>
        <begin position="55"/>
        <end position="72"/>
    </location>
</feature>
<name>A0AA97J4Q3_EUBMA</name>